<proteinExistence type="predicted"/>
<keyword evidence="1" id="KW-0472">Membrane</keyword>
<sequence length="314" mass="34624">MLSALFPKGLPPWLDSGLDRVEQLLWNRATEVDAKSDAFYVYRAYPSSIKSAQLADWVALQKRSLSPFKGGEVYAHASARGVCLWATPTAFSGIPETAMQGALSDGEHWVQGAHHTYYQVWKQGVMTEMATGVSAPAGQTTVSVDELRGTPWAKSRNIDKMLAKPVTWFALAAGLFLFSLTMSLGSWLGIQQQLGSYEDQIASLETSLGDKLALQTRYQQYEQLLSGVEQWQHAPGHLPDTLASVITPVLGQTSWHANVIAWQGGQLSVELESDELDIASLVQSLEARNEFSEVSIRPNAKQNTWDLEVTLNER</sequence>
<keyword evidence="1" id="KW-1133">Transmembrane helix</keyword>
<keyword evidence="3" id="KW-1185">Reference proteome</keyword>
<keyword evidence="1" id="KW-0812">Transmembrane</keyword>
<feature type="transmembrane region" description="Helical" evidence="1">
    <location>
        <begin position="166"/>
        <end position="190"/>
    </location>
</feature>
<dbReference type="AlphaFoldDB" id="A0A918JRH0"/>
<dbReference type="RefSeq" id="WP_189407600.1">
    <property type="nucleotide sequence ID" value="NZ_BMXP01000008.1"/>
</dbReference>
<gene>
    <name evidence="2" type="ORF">GCM10007391_28530</name>
</gene>
<evidence type="ECO:0000313" key="2">
    <source>
        <dbReference type="EMBL" id="GGW92448.1"/>
    </source>
</evidence>
<evidence type="ECO:0000256" key="1">
    <source>
        <dbReference type="SAM" id="Phobius"/>
    </source>
</evidence>
<accession>A0A918JRH0</accession>
<organism evidence="2 3">
    <name type="scientific">Alteromonas halophila</name>
    <dbReference type="NCBI Taxonomy" id="516698"/>
    <lineage>
        <taxon>Bacteria</taxon>
        <taxon>Pseudomonadati</taxon>
        <taxon>Pseudomonadota</taxon>
        <taxon>Gammaproteobacteria</taxon>
        <taxon>Alteromonadales</taxon>
        <taxon>Alteromonadaceae</taxon>
        <taxon>Alteromonas/Salinimonas group</taxon>
        <taxon>Alteromonas</taxon>
    </lineage>
</organism>
<evidence type="ECO:0000313" key="3">
    <source>
        <dbReference type="Proteomes" id="UP000631300"/>
    </source>
</evidence>
<reference evidence="2" key="2">
    <citation type="submission" date="2020-09" db="EMBL/GenBank/DDBJ databases">
        <authorList>
            <person name="Sun Q."/>
            <person name="Kim S."/>
        </authorList>
    </citation>
    <scope>NUCLEOTIDE SEQUENCE</scope>
    <source>
        <strain evidence="2">KCTC 22164</strain>
    </source>
</reference>
<dbReference type="EMBL" id="BMXP01000008">
    <property type="protein sequence ID" value="GGW92448.1"/>
    <property type="molecule type" value="Genomic_DNA"/>
</dbReference>
<comment type="caution">
    <text evidence="2">The sequence shown here is derived from an EMBL/GenBank/DDBJ whole genome shotgun (WGS) entry which is preliminary data.</text>
</comment>
<protein>
    <submittedName>
        <fullName evidence="2">Uncharacterized protein</fullName>
    </submittedName>
</protein>
<dbReference type="Proteomes" id="UP000631300">
    <property type="component" value="Unassembled WGS sequence"/>
</dbReference>
<reference evidence="2" key="1">
    <citation type="journal article" date="2014" name="Int. J. Syst. Evol. Microbiol.">
        <title>Complete genome sequence of Corynebacterium casei LMG S-19264T (=DSM 44701T), isolated from a smear-ripened cheese.</title>
        <authorList>
            <consortium name="US DOE Joint Genome Institute (JGI-PGF)"/>
            <person name="Walter F."/>
            <person name="Albersmeier A."/>
            <person name="Kalinowski J."/>
            <person name="Ruckert C."/>
        </authorList>
    </citation>
    <scope>NUCLEOTIDE SEQUENCE</scope>
    <source>
        <strain evidence="2">KCTC 22164</strain>
    </source>
</reference>
<name>A0A918JRH0_9ALTE</name>